<accession>A0A8T1QKH4</accession>
<dbReference type="AlphaFoldDB" id="A0A8T1QKH4"/>
<name>A0A8T1QKH4_CARIL</name>
<gene>
    <name evidence="1" type="ORF">CIPAW_05G158200</name>
</gene>
<sequence length="99" mass="11647">MSLLTPWKSKSERVILDPSDLVCYGLCCLHFQRLCLAKRDEDGDFKDSMVGGERVDDDNDNFKVGARRRERATRARFLFLKCQMQNGHIKLYTERFKKE</sequence>
<proteinExistence type="predicted"/>
<protein>
    <submittedName>
        <fullName evidence="1">Uncharacterized protein</fullName>
    </submittedName>
</protein>
<keyword evidence="2" id="KW-1185">Reference proteome</keyword>
<dbReference type="Proteomes" id="UP000811609">
    <property type="component" value="Chromosome 5"/>
</dbReference>
<evidence type="ECO:0000313" key="2">
    <source>
        <dbReference type="Proteomes" id="UP000811609"/>
    </source>
</evidence>
<dbReference type="EMBL" id="CM031813">
    <property type="protein sequence ID" value="KAG6654612.1"/>
    <property type="molecule type" value="Genomic_DNA"/>
</dbReference>
<organism evidence="1 2">
    <name type="scientific">Carya illinoinensis</name>
    <name type="common">Pecan</name>
    <dbReference type="NCBI Taxonomy" id="32201"/>
    <lineage>
        <taxon>Eukaryota</taxon>
        <taxon>Viridiplantae</taxon>
        <taxon>Streptophyta</taxon>
        <taxon>Embryophyta</taxon>
        <taxon>Tracheophyta</taxon>
        <taxon>Spermatophyta</taxon>
        <taxon>Magnoliopsida</taxon>
        <taxon>eudicotyledons</taxon>
        <taxon>Gunneridae</taxon>
        <taxon>Pentapetalae</taxon>
        <taxon>rosids</taxon>
        <taxon>fabids</taxon>
        <taxon>Fagales</taxon>
        <taxon>Juglandaceae</taxon>
        <taxon>Carya</taxon>
    </lineage>
</organism>
<comment type="caution">
    <text evidence="1">The sequence shown here is derived from an EMBL/GenBank/DDBJ whole genome shotgun (WGS) entry which is preliminary data.</text>
</comment>
<reference evidence="1" key="1">
    <citation type="submission" date="2020-12" db="EMBL/GenBank/DDBJ databases">
        <title>WGS assembly of Carya illinoinensis cv. Pawnee.</title>
        <authorList>
            <person name="Platts A."/>
            <person name="Shu S."/>
            <person name="Wright S."/>
            <person name="Barry K."/>
            <person name="Edger P."/>
            <person name="Pires J.C."/>
            <person name="Schmutz J."/>
        </authorList>
    </citation>
    <scope>NUCLEOTIDE SEQUENCE</scope>
    <source>
        <tissue evidence="1">Leaf</tissue>
    </source>
</reference>
<evidence type="ECO:0000313" key="1">
    <source>
        <dbReference type="EMBL" id="KAG6654612.1"/>
    </source>
</evidence>